<keyword evidence="4 11" id="KW-0812">Transmembrane</keyword>
<dbReference type="EMBL" id="CM002298">
    <property type="protein sequence ID" value="ESW04928.1"/>
    <property type="molecule type" value="Genomic_DNA"/>
</dbReference>
<feature type="transmembrane region" description="Helical" evidence="11">
    <location>
        <begin position="176"/>
        <end position="196"/>
    </location>
</feature>
<dbReference type="Gene3D" id="2.60.120.10">
    <property type="entry name" value="Jelly Rolls"/>
    <property type="match status" value="1"/>
</dbReference>
<dbReference type="FunFam" id="1.10.287.630:FF:000003">
    <property type="entry name" value="Cyclic nucleotide-gated ion channel 1"/>
    <property type="match status" value="1"/>
</dbReference>
<evidence type="ECO:0000313" key="14">
    <source>
        <dbReference type="Proteomes" id="UP000000226"/>
    </source>
</evidence>
<dbReference type="CDD" id="cd00038">
    <property type="entry name" value="CAP_ED"/>
    <property type="match status" value="1"/>
</dbReference>
<evidence type="ECO:0000313" key="13">
    <source>
        <dbReference type="EMBL" id="ESW04928.1"/>
    </source>
</evidence>
<evidence type="ECO:0000256" key="2">
    <source>
        <dbReference type="ARBA" id="ARBA00010486"/>
    </source>
</evidence>
<evidence type="ECO:0000256" key="10">
    <source>
        <dbReference type="SAM" id="MobiDB-lite"/>
    </source>
</evidence>
<evidence type="ECO:0000256" key="7">
    <source>
        <dbReference type="ARBA" id="ARBA00023136"/>
    </source>
</evidence>
<dbReference type="Gene3D" id="1.10.287.630">
    <property type="entry name" value="Helix hairpin bin"/>
    <property type="match status" value="1"/>
</dbReference>
<name>V7AJ78_PHAVU</name>
<evidence type="ECO:0000256" key="9">
    <source>
        <dbReference type="ARBA" id="ARBA00023303"/>
    </source>
</evidence>
<dbReference type="InterPro" id="IPR000595">
    <property type="entry name" value="cNMP-bd_dom"/>
</dbReference>
<keyword evidence="3" id="KW-0813">Transport</keyword>
<keyword evidence="5 11" id="KW-1133">Transmembrane helix</keyword>
<feature type="region of interest" description="Disordered" evidence="10">
    <location>
        <begin position="117"/>
        <end position="152"/>
    </location>
</feature>
<keyword evidence="8" id="KW-1071">Ligand-gated ion channel</keyword>
<evidence type="ECO:0000256" key="5">
    <source>
        <dbReference type="ARBA" id="ARBA00022989"/>
    </source>
</evidence>
<gene>
    <name evidence="13" type="ORF">PHAVU_011G137200g</name>
</gene>
<keyword evidence="9" id="KW-0407">Ion channel</keyword>
<dbReference type="InterPro" id="IPR005821">
    <property type="entry name" value="Ion_trans_dom"/>
</dbReference>
<evidence type="ECO:0000256" key="1">
    <source>
        <dbReference type="ARBA" id="ARBA00004127"/>
    </source>
</evidence>
<dbReference type="GO" id="GO:0016020">
    <property type="term" value="C:membrane"/>
    <property type="evidence" value="ECO:0007669"/>
    <property type="project" value="InterPro"/>
</dbReference>
<dbReference type="SUPFAM" id="SSF81324">
    <property type="entry name" value="Voltage-gated potassium channels"/>
    <property type="match status" value="1"/>
</dbReference>
<dbReference type="InterPro" id="IPR014710">
    <property type="entry name" value="RmlC-like_jellyroll"/>
</dbReference>
<dbReference type="GO" id="GO:0005216">
    <property type="term" value="F:monoatomic ion channel activity"/>
    <property type="evidence" value="ECO:0007669"/>
    <property type="project" value="InterPro"/>
</dbReference>
<dbReference type="Gramene" id="ESW04928">
    <property type="protein sequence ID" value="ESW04928"/>
    <property type="gene ID" value="PHAVU_011G137200g"/>
</dbReference>
<evidence type="ECO:0000259" key="12">
    <source>
        <dbReference type="PROSITE" id="PS50042"/>
    </source>
</evidence>
<feature type="transmembrane region" description="Helical" evidence="11">
    <location>
        <begin position="327"/>
        <end position="349"/>
    </location>
</feature>
<keyword evidence="6" id="KW-0406">Ion transport</keyword>
<sequence length="773" mass="88904">MYSKYIIIISTLSSYNVWVSLEQLTKHGYHTIEQPSSLHTSLFLCVCVPLTTFLIQKSQSYLLTISFPHTIHPQSNHPNKKEIHFFLLIFLSTTMATTITEQESSSRASHVLHYTPTPITTSDEEEEEEEEHLEGNENEPTGAGWRSTAECGGDGRRTLGKVLDPRAKWVQEWNRVFLLVCAAGLFVDPLFFYALSVSDSCMCVFVDGWLAVTVTVLRCMTDALHLWNMVLRMKMAKRTFGLGAAAGLRDTRPRTVALGYLKSRTGFIFDLFVILPLPQIVLWVAIPSLLEKGSVTLVMTVFLIIFLFQYLPKIYHSVCHLRRTQNLSGYIFGTVWWGIALNMIAYFVASHAAGACWYLLGIQRAAKCLKVQCGKTSGCGMNILSCQSPIYYGSNKSLLVRDRARLAWAENREVRQTCLNGPDNYNYGAYRWTVQLVKNNNRLEKILFPIFWGLMTLSTFGNLESTTEWLEVVFNIIVLTSGLLLVTMLIGNIKVFLHATTSKKQAMQLKMRNIEWWMRKRRLPQGFRQRVRNYERHRWAAMRGVDEYEMTRNLPEGLRRDIKYHLCLDLVRQVPLFQHMDDLVLENICDRVKSLIFTKGETIAREGDPVQRMLFVVRGHLQSSQVLRDGVKSCCMLGPGNFSGDELLSWCLRRPFIERLPPSSSTLITLETTEAFGLEAEDVKYVTQHFRYTFVKEKVKRSARYYSPGWRTWAAVAIQLAWRRYKHRLTLTSLSFIRPRRPLSRSSSMGEDRLRLYTALLTSPKPNQDDFDF</sequence>
<proteinExistence type="inferred from homology"/>
<dbReference type="OMA" id="MHAWNIV"/>
<dbReference type="InterPro" id="IPR018490">
    <property type="entry name" value="cNMP-bd_dom_sf"/>
</dbReference>
<evidence type="ECO:0000256" key="4">
    <source>
        <dbReference type="ARBA" id="ARBA00022692"/>
    </source>
</evidence>
<evidence type="ECO:0000256" key="8">
    <source>
        <dbReference type="ARBA" id="ARBA00023286"/>
    </source>
</evidence>
<feature type="domain" description="Cyclic nucleotide-binding" evidence="12">
    <location>
        <begin position="576"/>
        <end position="686"/>
    </location>
</feature>
<reference evidence="14" key="1">
    <citation type="journal article" date="2014" name="Nat. Genet.">
        <title>A reference genome for common bean and genome-wide analysis of dual domestications.</title>
        <authorList>
            <person name="Schmutz J."/>
            <person name="McClean P.E."/>
            <person name="Mamidi S."/>
            <person name="Wu G.A."/>
            <person name="Cannon S.B."/>
            <person name="Grimwood J."/>
            <person name="Jenkins J."/>
            <person name="Shu S."/>
            <person name="Song Q."/>
            <person name="Chavarro C."/>
            <person name="Torres-Torres M."/>
            <person name="Geffroy V."/>
            <person name="Moghaddam S.M."/>
            <person name="Gao D."/>
            <person name="Abernathy B."/>
            <person name="Barry K."/>
            <person name="Blair M."/>
            <person name="Brick M.A."/>
            <person name="Chovatia M."/>
            <person name="Gepts P."/>
            <person name="Goodstein D.M."/>
            <person name="Gonzales M."/>
            <person name="Hellsten U."/>
            <person name="Hyten D.L."/>
            <person name="Jia G."/>
            <person name="Kelly J.D."/>
            <person name="Kudrna D."/>
            <person name="Lee R."/>
            <person name="Richard M.M."/>
            <person name="Miklas P.N."/>
            <person name="Osorno J.M."/>
            <person name="Rodrigues J."/>
            <person name="Thareau V."/>
            <person name="Urrea C.A."/>
            <person name="Wang M."/>
            <person name="Yu Y."/>
            <person name="Zhang M."/>
            <person name="Wing R.A."/>
            <person name="Cregan P.B."/>
            <person name="Rokhsar D.S."/>
            <person name="Jackson S.A."/>
        </authorList>
    </citation>
    <scope>NUCLEOTIDE SEQUENCE [LARGE SCALE GENOMIC DNA]</scope>
    <source>
        <strain evidence="14">cv. G19833</strain>
    </source>
</reference>
<feature type="transmembrane region" description="Helical" evidence="11">
    <location>
        <begin position="296"/>
        <end position="315"/>
    </location>
</feature>
<dbReference type="Proteomes" id="UP000000226">
    <property type="component" value="Chromosome 11"/>
</dbReference>
<keyword evidence="7 11" id="KW-0472">Membrane</keyword>
<dbReference type="OrthoDB" id="421226at2759"/>
<evidence type="ECO:0000256" key="3">
    <source>
        <dbReference type="ARBA" id="ARBA00022448"/>
    </source>
</evidence>
<evidence type="ECO:0000256" key="6">
    <source>
        <dbReference type="ARBA" id="ARBA00023065"/>
    </source>
</evidence>
<feature type="transmembrane region" description="Helical" evidence="11">
    <location>
        <begin position="208"/>
        <end position="228"/>
    </location>
</feature>
<dbReference type="Pfam" id="PF00520">
    <property type="entry name" value="Ion_trans"/>
    <property type="match status" value="1"/>
</dbReference>
<keyword evidence="14" id="KW-1185">Reference proteome</keyword>
<dbReference type="PROSITE" id="PS50042">
    <property type="entry name" value="CNMP_BINDING_3"/>
    <property type="match status" value="1"/>
</dbReference>
<comment type="similarity">
    <text evidence="2">Belongs to the cyclic nucleotide-gated cation channel (TC 1.A.1.5) family.</text>
</comment>
<dbReference type="Pfam" id="PF00027">
    <property type="entry name" value="cNMP_binding"/>
    <property type="match status" value="1"/>
</dbReference>
<dbReference type="GO" id="GO:0012505">
    <property type="term" value="C:endomembrane system"/>
    <property type="evidence" value="ECO:0007669"/>
    <property type="project" value="UniProtKB-SubCell"/>
</dbReference>
<feature type="transmembrane region" description="Helical" evidence="11">
    <location>
        <begin position="267"/>
        <end position="290"/>
    </location>
</feature>
<accession>V7AJ78</accession>
<dbReference type="PANTHER" id="PTHR45651">
    <property type="entry name" value="CYCLIC NUCLEOTIDE-GATED ION CHANNEL 15-RELATED-RELATED"/>
    <property type="match status" value="1"/>
</dbReference>
<dbReference type="AlphaFoldDB" id="V7AJ78"/>
<protein>
    <recommendedName>
        <fullName evidence="12">Cyclic nucleotide-binding domain-containing protein</fullName>
    </recommendedName>
</protein>
<dbReference type="eggNOG" id="KOG0498">
    <property type="taxonomic scope" value="Eukaryota"/>
</dbReference>
<dbReference type="FunFam" id="2.60.120.10:FF:000063">
    <property type="entry name" value="cyclic nucleotide-gated ion channel 4"/>
    <property type="match status" value="1"/>
</dbReference>
<comment type="subcellular location">
    <subcellularLocation>
        <location evidence="1">Endomembrane system</location>
        <topology evidence="1">Multi-pass membrane protein</topology>
    </subcellularLocation>
</comment>
<dbReference type="PANTHER" id="PTHR45651:SF14">
    <property type="entry name" value="CYCLIC NUCLEOTIDE-GATED ION CHANNEL 4"/>
    <property type="match status" value="1"/>
</dbReference>
<feature type="transmembrane region" description="Helical" evidence="11">
    <location>
        <begin position="472"/>
        <end position="497"/>
    </location>
</feature>
<feature type="compositionally biased region" description="Acidic residues" evidence="10">
    <location>
        <begin position="122"/>
        <end position="132"/>
    </location>
</feature>
<organism evidence="13 14">
    <name type="scientific">Phaseolus vulgaris</name>
    <name type="common">Kidney bean</name>
    <name type="synonym">French bean</name>
    <dbReference type="NCBI Taxonomy" id="3885"/>
    <lineage>
        <taxon>Eukaryota</taxon>
        <taxon>Viridiplantae</taxon>
        <taxon>Streptophyta</taxon>
        <taxon>Embryophyta</taxon>
        <taxon>Tracheophyta</taxon>
        <taxon>Spermatophyta</taxon>
        <taxon>Magnoliopsida</taxon>
        <taxon>eudicotyledons</taxon>
        <taxon>Gunneridae</taxon>
        <taxon>Pentapetalae</taxon>
        <taxon>rosids</taxon>
        <taxon>fabids</taxon>
        <taxon>Fabales</taxon>
        <taxon>Fabaceae</taxon>
        <taxon>Papilionoideae</taxon>
        <taxon>50 kb inversion clade</taxon>
        <taxon>NPAAA clade</taxon>
        <taxon>indigoferoid/millettioid clade</taxon>
        <taxon>Phaseoleae</taxon>
        <taxon>Phaseolus</taxon>
    </lineage>
</organism>
<evidence type="ECO:0000256" key="11">
    <source>
        <dbReference type="SAM" id="Phobius"/>
    </source>
</evidence>
<dbReference type="SUPFAM" id="SSF51206">
    <property type="entry name" value="cAMP-binding domain-like"/>
    <property type="match status" value="1"/>
</dbReference>